<reference evidence="2" key="1">
    <citation type="submission" date="2020-08" db="EMBL/GenBank/DDBJ databases">
        <title>Multicomponent nature underlies the extraordinary mechanical properties of spider dragline silk.</title>
        <authorList>
            <person name="Kono N."/>
            <person name="Nakamura H."/>
            <person name="Mori M."/>
            <person name="Yoshida Y."/>
            <person name="Ohtoshi R."/>
            <person name="Malay A.D."/>
            <person name="Moran D.A.P."/>
            <person name="Tomita M."/>
            <person name="Numata K."/>
            <person name="Arakawa K."/>
        </authorList>
    </citation>
    <scope>NUCLEOTIDE SEQUENCE</scope>
</reference>
<feature type="region of interest" description="Disordered" evidence="1">
    <location>
        <begin position="27"/>
        <end position="62"/>
    </location>
</feature>
<evidence type="ECO:0000313" key="2">
    <source>
        <dbReference type="EMBL" id="GFS37124.1"/>
    </source>
</evidence>
<name>A0A8X6I9T6_9ARAC</name>
<organism evidence="2 3">
    <name type="scientific">Trichonephila inaurata madagascariensis</name>
    <dbReference type="NCBI Taxonomy" id="2747483"/>
    <lineage>
        <taxon>Eukaryota</taxon>
        <taxon>Metazoa</taxon>
        <taxon>Ecdysozoa</taxon>
        <taxon>Arthropoda</taxon>
        <taxon>Chelicerata</taxon>
        <taxon>Arachnida</taxon>
        <taxon>Araneae</taxon>
        <taxon>Araneomorphae</taxon>
        <taxon>Entelegynae</taxon>
        <taxon>Araneoidea</taxon>
        <taxon>Nephilidae</taxon>
        <taxon>Trichonephila</taxon>
        <taxon>Trichonephila inaurata</taxon>
    </lineage>
</organism>
<feature type="compositionally biased region" description="Basic and acidic residues" evidence="1">
    <location>
        <begin position="27"/>
        <end position="55"/>
    </location>
</feature>
<evidence type="ECO:0000256" key="1">
    <source>
        <dbReference type="SAM" id="MobiDB-lite"/>
    </source>
</evidence>
<accession>A0A8X6I9T6</accession>
<dbReference type="EMBL" id="BMAV01024916">
    <property type="protein sequence ID" value="GFS37124.1"/>
    <property type="molecule type" value="Genomic_DNA"/>
</dbReference>
<comment type="caution">
    <text evidence="2">The sequence shown here is derived from an EMBL/GenBank/DDBJ whole genome shotgun (WGS) entry which is preliminary data.</text>
</comment>
<dbReference type="AlphaFoldDB" id="A0A8X6I9T6"/>
<keyword evidence="3" id="KW-1185">Reference proteome</keyword>
<dbReference type="Proteomes" id="UP000886998">
    <property type="component" value="Unassembled WGS sequence"/>
</dbReference>
<sequence>MTKARKIQPIVPVHDGYGKRKLCERLTRQKQMEPRGKIAASHDQESTPTTRKEEASPSPNLNLNMVNFTTYIVELQNITSESPGTRKHVLSRQ</sequence>
<gene>
    <name evidence="2" type="ORF">TNIN_41731</name>
</gene>
<protein>
    <submittedName>
        <fullName evidence="2">Uncharacterized protein</fullName>
    </submittedName>
</protein>
<proteinExistence type="predicted"/>
<evidence type="ECO:0000313" key="3">
    <source>
        <dbReference type="Proteomes" id="UP000886998"/>
    </source>
</evidence>